<reference evidence="5 6" key="1">
    <citation type="submission" date="2010-05" db="EMBL/GenBank/DDBJ databases">
        <title>The Genome Sequence of Thecamonas trahens ATCC 50062.</title>
        <authorList>
            <consortium name="The Broad Institute Genome Sequencing Platform"/>
            <person name="Russ C."/>
            <person name="Cuomo C."/>
            <person name="Shea T."/>
            <person name="Young S.K."/>
            <person name="Zeng Q."/>
            <person name="Koehrsen M."/>
            <person name="Haas B."/>
            <person name="Borodovsky M."/>
            <person name="Guigo R."/>
            <person name="Alvarado L."/>
            <person name="Berlin A."/>
            <person name="Bochicchio J."/>
            <person name="Borenstein D."/>
            <person name="Chapman S."/>
            <person name="Chen Z."/>
            <person name="Freedman E."/>
            <person name="Gellesch M."/>
            <person name="Goldberg J."/>
            <person name="Griggs A."/>
            <person name="Gujja S."/>
            <person name="Heilman E."/>
            <person name="Heiman D."/>
            <person name="Hepburn T."/>
            <person name="Howarth C."/>
            <person name="Jen D."/>
            <person name="Larson L."/>
            <person name="Mehta T."/>
            <person name="Park D."/>
            <person name="Pearson M."/>
            <person name="Roberts A."/>
            <person name="Saif S."/>
            <person name="Shenoy N."/>
            <person name="Sisk P."/>
            <person name="Stolte C."/>
            <person name="Sykes S."/>
            <person name="Thomson T."/>
            <person name="Walk T."/>
            <person name="White J."/>
            <person name="Yandava C."/>
            <person name="Burger G."/>
            <person name="Gray M.W."/>
            <person name="Holland P.W.H."/>
            <person name="King N."/>
            <person name="Lang F.B.F."/>
            <person name="Roger A.J."/>
            <person name="Ruiz-Trillo I."/>
            <person name="Lander E."/>
            <person name="Nusbaum C."/>
        </authorList>
    </citation>
    <scope>NUCLEOTIDE SEQUENCE [LARGE SCALE GENOMIC DNA]</scope>
    <source>
        <strain evidence="5 6">ATCC 50062</strain>
    </source>
</reference>
<dbReference type="InterPro" id="IPR011990">
    <property type="entry name" value="TPR-like_helical_dom_sf"/>
</dbReference>
<feature type="repeat" description="TPR" evidence="3">
    <location>
        <begin position="1123"/>
        <end position="1156"/>
    </location>
</feature>
<dbReference type="PANTHER" id="PTHR44314">
    <property type="entry name" value="CILIA- AND FLAGELLA-ASSOCIATED PROTEIN 70"/>
    <property type="match status" value="1"/>
</dbReference>
<proteinExistence type="predicted"/>
<gene>
    <name evidence="5" type="ORF">AMSG_07690</name>
</gene>
<dbReference type="GO" id="GO:0031514">
    <property type="term" value="C:motile cilium"/>
    <property type="evidence" value="ECO:0007669"/>
    <property type="project" value="TreeGrafter"/>
</dbReference>
<dbReference type="InterPro" id="IPR019734">
    <property type="entry name" value="TPR_rpt"/>
</dbReference>
<dbReference type="AlphaFoldDB" id="A0A0L0DJL9"/>
<accession>A0A0L0DJL9</accession>
<dbReference type="Proteomes" id="UP000054408">
    <property type="component" value="Unassembled WGS sequence"/>
</dbReference>
<evidence type="ECO:0000313" key="5">
    <source>
        <dbReference type="EMBL" id="KNC51493.1"/>
    </source>
</evidence>
<dbReference type="InterPro" id="IPR052628">
    <property type="entry name" value="CFAP70"/>
</dbReference>
<evidence type="ECO:0000313" key="6">
    <source>
        <dbReference type="Proteomes" id="UP000054408"/>
    </source>
</evidence>
<feature type="region of interest" description="Disordered" evidence="4">
    <location>
        <begin position="813"/>
        <end position="843"/>
    </location>
</feature>
<sequence length="1249" mass="134396">MRHKKRKKRKSPDPHVVDQEVAADDDTYRVDLTITVTQAHNLKKLPSPLSAAAAAKGSSAKVGSFVKYTRFPGLPEAGTEMVSQAVYDGVYHLTTTFTHVAVTEELLNALVAEPLEFEVVETLKKHKSPVGAARLDLEPLLRGETSLATVLPLALASAPSGDLTPHKGSRAALLADSPTFTIGGYDDDENAYDDGGSPGMRGGDADDPEVDNILGGRPGLSVSVAVSAPLVAPGEWEAARVAQVAAPGVYALPPGCMLPSPDVYRYALAVTLPSGERIPQLVMLPDCEVVVPASDNGSVDGSDAPSFESLDSTGRVLSKASLPGVLLPEEQAAVDEAARYKHAEHAEPYIDFSVLSQRIFLVPAAASKLLALAKHNIPLKLELRRTLAPVHASAGVVDPNEARYAAEAFLSLAPLLEPGTTRLLARVPLERPQEPSEEEAATAAAAAAAEAAPSSKSARHTRGERGSRAKGSKKREREAKNALELVAEDSTAPWPWTASGGYVKIELQLSAPLVPRPPTPKPVYSVRDFVPARPAPALPARPLLTAPEEFKAEIEAATDALVETYRKLYGEQLLNGEFSNAPEAVEERKARFIYELNSNGAYFGLKEQLKAPVVRIVREKFQRTSPFASKAETQTFLNDLYMYLIDRMHEALNGVFSSVHEIPIPTTVEDTSTLKRYAAEAEINGAYELAARHYQERIARASQNVEFWYDYGVFCLRVNDTYKADECFREAISLDDKHIPSLKVYGMLCATLDKFAEARTMVEAAAAEAGNDPVVLGMFALVVALDDGDKGEEMWAAAEAAYTAAATAPEPAAAAAAATADDEFDERSEPESELGSAGSAIDETPQSTLAITIARELLGVHLPAMAERAIAREVLDAGMRAASPDAAAAGELGDAGESELDGEPSSAAVTPRAGPGSAAGGDDDGEAPEVLPESVDVLLCRAEQFMQEAAYEDASEALTRLFLMANELDSERGMRLHALWGHLKLVLQDFEAAESAYEKSLALTQDDAAEATDSEAAVRELLAVYLRLGSLYVTKAKFSDAKYVYLKACQLSPSAFTWLGVGVSCYRLGELDQAEDALSEANILNNFDADVWGYLTLVCLKTERVTEGDQAFMQALKLDLANGALLTEIGEAYFEVGRYADAEQCLRRSIELEEAPHAHRILAQVLNAQGQKEGAVAEYMMVLASSFDEEDVKASRAGLVDILMRLGRVEQAQFYLDEIEREHAEAAAVKEAEVEAAAREKRLLQSEFE</sequence>
<dbReference type="OrthoDB" id="10262375at2759"/>
<feature type="region of interest" description="Disordered" evidence="4">
    <location>
        <begin position="886"/>
        <end position="929"/>
    </location>
</feature>
<dbReference type="InterPro" id="IPR035892">
    <property type="entry name" value="C2_domain_sf"/>
</dbReference>
<dbReference type="PANTHER" id="PTHR44314:SF1">
    <property type="entry name" value="CILIA- AND FLAGELLA-ASSOCIATED PROTEIN 70"/>
    <property type="match status" value="1"/>
</dbReference>
<evidence type="ECO:0000256" key="2">
    <source>
        <dbReference type="ARBA" id="ARBA00022803"/>
    </source>
</evidence>
<dbReference type="EMBL" id="GL349467">
    <property type="protein sequence ID" value="KNC51493.1"/>
    <property type="molecule type" value="Genomic_DNA"/>
</dbReference>
<keyword evidence="6" id="KW-1185">Reference proteome</keyword>
<feature type="repeat" description="TPR" evidence="3">
    <location>
        <begin position="705"/>
        <end position="738"/>
    </location>
</feature>
<name>A0A0L0DJL9_THETB</name>
<evidence type="ECO:0000256" key="1">
    <source>
        <dbReference type="ARBA" id="ARBA00022737"/>
    </source>
</evidence>
<dbReference type="OMA" id="NPRTWAY"/>
<keyword evidence="1" id="KW-0677">Repeat</keyword>
<dbReference type="PROSITE" id="PS50005">
    <property type="entry name" value="TPR"/>
    <property type="match status" value="3"/>
</dbReference>
<feature type="compositionally biased region" description="Low complexity" evidence="4">
    <location>
        <begin position="441"/>
        <end position="452"/>
    </location>
</feature>
<protein>
    <submittedName>
        <fullName evidence="5">Tetratricopeptide repeat domain 18</fullName>
    </submittedName>
</protein>
<evidence type="ECO:0000256" key="3">
    <source>
        <dbReference type="PROSITE-ProRule" id="PRU00339"/>
    </source>
</evidence>
<dbReference type="GO" id="GO:0060271">
    <property type="term" value="P:cilium assembly"/>
    <property type="evidence" value="ECO:0007669"/>
    <property type="project" value="TreeGrafter"/>
</dbReference>
<feature type="region of interest" description="Disordered" evidence="4">
    <location>
        <begin position="430"/>
        <end position="479"/>
    </location>
</feature>
<dbReference type="SUPFAM" id="SSF48452">
    <property type="entry name" value="TPR-like"/>
    <property type="match status" value="3"/>
</dbReference>
<dbReference type="Gene3D" id="1.25.40.10">
    <property type="entry name" value="Tetratricopeptide repeat domain"/>
    <property type="match status" value="2"/>
</dbReference>
<feature type="compositionally biased region" description="Acidic residues" evidence="4">
    <location>
        <begin position="820"/>
        <end position="832"/>
    </location>
</feature>
<dbReference type="GeneID" id="25566556"/>
<feature type="repeat" description="TPR" evidence="3">
    <location>
        <begin position="1022"/>
        <end position="1055"/>
    </location>
</feature>
<feature type="region of interest" description="Disordered" evidence="4">
    <location>
        <begin position="1"/>
        <end position="22"/>
    </location>
</feature>
<dbReference type="RefSeq" id="XP_013756151.1">
    <property type="nucleotide sequence ID" value="XM_013900697.1"/>
</dbReference>
<dbReference type="GO" id="GO:0070062">
    <property type="term" value="C:extracellular exosome"/>
    <property type="evidence" value="ECO:0007669"/>
    <property type="project" value="TreeGrafter"/>
</dbReference>
<keyword evidence="2 3" id="KW-0802">TPR repeat</keyword>
<dbReference type="GO" id="GO:0003341">
    <property type="term" value="P:cilium movement"/>
    <property type="evidence" value="ECO:0007669"/>
    <property type="project" value="TreeGrafter"/>
</dbReference>
<evidence type="ECO:0000256" key="4">
    <source>
        <dbReference type="SAM" id="MobiDB-lite"/>
    </source>
</evidence>
<dbReference type="SMART" id="SM00028">
    <property type="entry name" value="TPR"/>
    <property type="match status" value="8"/>
</dbReference>
<dbReference type="STRING" id="461836.A0A0L0DJL9"/>
<organism evidence="5 6">
    <name type="scientific">Thecamonas trahens ATCC 50062</name>
    <dbReference type="NCBI Taxonomy" id="461836"/>
    <lineage>
        <taxon>Eukaryota</taxon>
        <taxon>Apusozoa</taxon>
        <taxon>Apusomonadida</taxon>
        <taxon>Apusomonadidae</taxon>
        <taxon>Thecamonas</taxon>
    </lineage>
</organism>
<dbReference type="Gene3D" id="2.60.40.150">
    <property type="entry name" value="C2 domain"/>
    <property type="match status" value="1"/>
</dbReference>
<dbReference type="eggNOG" id="ENOG502QSJ2">
    <property type="taxonomic scope" value="Eukaryota"/>
</dbReference>
<dbReference type="Pfam" id="PF13181">
    <property type="entry name" value="TPR_8"/>
    <property type="match status" value="2"/>
</dbReference>
<feature type="region of interest" description="Disordered" evidence="4">
    <location>
        <begin position="184"/>
        <end position="209"/>
    </location>
</feature>
<feature type="compositionally biased region" description="Basic residues" evidence="4">
    <location>
        <begin position="1"/>
        <end position="10"/>
    </location>
</feature>